<proteinExistence type="predicted"/>
<dbReference type="CDD" id="cd02980">
    <property type="entry name" value="TRX_Fd_family"/>
    <property type="match status" value="1"/>
</dbReference>
<dbReference type="STRING" id="1789004.FEMY_17120"/>
<dbReference type="SUPFAM" id="SSF52833">
    <property type="entry name" value="Thioredoxin-like"/>
    <property type="match status" value="1"/>
</dbReference>
<gene>
    <name evidence="2" type="ORF">FEMY_17120</name>
</gene>
<evidence type="ECO:0000313" key="2">
    <source>
        <dbReference type="EMBL" id="KXW57778.1"/>
    </source>
</evidence>
<dbReference type="PATRIC" id="fig|1789004.3.peg.1747"/>
<sequence>MPRPRKHVFVCNQSRPPGHPRGSCSKNGGTELLQAFWQELQKRNLYEVIAITYSGCIGPCDQGPNVLVYPEGTLYSKVSPGDIGEIFDSHLLGDQPVERLLAPKDIWN</sequence>
<dbReference type="AlphaFoldDB" id="A0A149VX75"/>
<keyword evidence="3" id="KW-1185">Reference proteome</keyword>
<dbReference type="Proteomes" id="UP000075653">
    <property type="component" value="Unassembled WGS sequence"/>
</dbReference>
<dbReference type="EMBL" id="LRRD01000038">
    <property type="protein sequence ID" value="KXW57778.1"/>
    <property type="molecule type" value="Genomic_DNA"/>
</dbReference>
<feature type="region of interest" description="Disordered" evidence="1">
    <location>
        <begin position="1"/>
        <end position="25"/>
    </location>
</feature>
<dbReference type="RefSeq" id="WP_082783402.1">
    <property type="nucleotide sequence ID" value="NZ_CP053675.1"/>
</dbReference>
<dbReference type="InterPro" id="IPR036249">
    <property type="entry name" value="Thioredoxin-like_sf"/>
</dbReference>
<evidence type="ECO:0000256" key="1">
    <source>
        <dbReference type="SAM" id="MobiDB-lite"/>
    </source>
</evidence>
<dbReference type="Gene3D" id="3.40.30.10">
    <property type="entry name" value="Glutaredoxin"/>
    <property type="match status" value="1"/>
</dbReference>
<protein>
    <submittedName>
        <fullName evidence="2">Ferredoxin, 2Fe-2s</fullName>
    </submittedName>
</protein>
<organism evidence="2 3">
    <name type="scientific">Ferrovum myxofaciens</name>
    <dbReference type="NCBI Taxonomy" id="416213"/>
    <lineage>
        <taxon>Bacteria</taxon>
        <taxon>Pseudomonadati</taxon>
        <taxon>Pseudomonadota</taxon>
        <taxon>Betaproteobacteria</taxon>
        <taxon>Ferrovales</taxon>
        <taxon>Ferrovaceae</taxon>
        <taxon>Ferrovum</taxon>
    </lineage>
</organism>
<comment type="caution">
    <text evidence="2">The sequence shown here is derived from an EMBL/GenBank/DDBJ whole genome shotgun (WGS) entry which is preliminary data.</text>
</comment>
<name>A0A149VX75_9PROT</name>
<evidence type="ECO:0000313" key="3">
    <source>
        <dbReference type="Proteomes" id="UP000075653"/>
    </source>
</evidence>
<accession>A0A149VX75</accession>
<reference evidence="2 3" key="1">
    <citation type="submission" date="2016-01" db="EMBL/GenBank/DDBJ databases">
        <title>Genome sequence of the acidophilic iron oxidising Ferrovum strain Z-31.</title>
        <authorList>
            <person name="Poehlein A."/>
            <person name="Ullrich S.R."/>
            <person name="Schloemann M."/>
            <person name="Muehling M."/>
            <person name="Daniel R."/>
        </authorList>
    </citation>
    <scope>NUCLEOTIDE SEQUENCE [LARGE SCALE GENOMIC DNA]</scope>
    <source>
        <strain evidence="2 3">Z-31</strain>
    </source>
</reference>
<dbReference type="GeneID" id="301711040"/>